<organism evidence="1 2">
    <name type="scientific">Pluteus cervinus</name>
    <dbReference type="NCBI Taxonomy" id="181527"/>
    <lineage>
        <taxon>Eukaryota</taxon>
        <taxon>Fungi</taxon>
        <taxon>Dikarya</taxon>
        <taxon>Basidiomycota</taxon>
        <taxon>Agaricomycotina</taxon>
        <taxon>Agaricomycetes</taxon>
        <taxon>Agaricomycetidae</taxon>
        <taxon>Agaricales</taxon>
        <taxon>Pluteineae</taxon>
        <taxon>Pluteaceae</taxon>
        <taxon>Pluteus</taxon>
    </lineage>
</organism>
<reference evidence="1 2" key="1">
    <citation type="journal article" date="2019" name="Nat. Ecol. Evol.">
        <title>Megaphylogeny resolves global patterns of mushroom evolution.</title>
        <authorList>
            <person name="Varga T."/>
            <person name="Krizsan K."/>
            <person name="Foldi C."/>
            <person name="Dima B."/>
            <person name="Sanchez-Garcia M."/>
            <person name="Sanchez-Ramirez S."/>
            <person name="Szollosi G.J."/>
            <person name="Szarkandi J.G."/>
            <person name="Papp V."/>
            <person name="Albert L."/>
            <person name="Andreopoulos W."/>
            <person name="Angelini C."/>
            <person name="Antonin V."/>
            <person name="Barry K.W."/>
            <person name="Bougher N.L."/>
            <person name="Buchanan P."/>
            <person name="Buyck B."/>
            <person name="Bense V."/>
            <person name="Catcheside P."/>
            <person name="Chovatia M."/>
            <person name="Cooper J."/>
            <person name="Damon W."/>
            <person name="Desjardin D."/>
            <person name="Finy P."/>
            <person name="Geml J."/>
            <person name="Haridas S."/>
            <person name="Hughes K."/>
            <person name="Justo A."/>
            <person name="Karasinski D."/>
            <person name="Kautmanova I."/>
            <person name="Kiss B."/>
            <person name="Kocsube S."/>
            <person name="Kotiranta H."/>
            <person name="LaButti K.M."/>
            <person name="Lechner B.E."/>
            <person name="Liimatainen K."/>
            <person name="Lipzen A."/>
            <person name="Lukacs Z."/>
            <person name="Mihaltcheva S."/>
            <person name="Morgado L.N."/>
            <person name="Niskanen T."/>
            <person name="Noordeloos M.E."/>
            <person name="Ohm R.A."/>
            <person name="Ortiz-Santana B."/>
            <person name="Ovrebo C."/>
            <person name="Racz N."/>
            <person name="Riley R."/>
            <person name="Savchenko A."/>
            <person name="Shiryaev A."/>
            <person name="Soop K."/>
            <person name="Spirin V."/>
            <person name="Szebenyi C."/>
            <person name="Tomsovsky M."/>
            <person name="Tulloss R.E."/>
            <person name="Uehling J."/>
            <person name="Grigoriev I.V."/>
            <person name="Vagvolgyi C."/>
            <person name="Papp T."/>
            <person name="Martin F.M."/>
            <person name="Miettinen O."/>
            <person name="Hibbett D.S."/>
            <person name="Nagy L.G."/>
        </authorList>
    </citation>
    <scope>NUCLEOTIDE SEQUENCE [LARGE SCALE GENOMIC DNA]</scope>
    <source>
        <strain evidence="1 2">NL-1719</strain>
    </source>
</reference>
<protein>
    <submittedName>
        <fullName evidence="1">Uncharacterized protein</fullName>
    </submittedName>
</protein>
<name>A0ACD3BBS4_9AGAR</name>
<gene>
    <name evidence="1" type="ORF">BDN72DRAFT_832504</name>
</gene>
<evidence type="ECO:0000313" key="1">
    <source>
        <dbReference type="EMBL" id="TFK75169.1"/>
    </source>
</evidence>
<proteinExistence type="predicted"/>
<sequence length="56" mass="6076">LSLRREHSPPNNCSAMRMLTWSGNTATRVFRTRSGPPPSPIPASRGHGPVSCAMMI</sequence>
<feature type="non-terminal residue" evidence="1">
    <location>
        <position position="1"/>
    </location>
</feature>
<dbReference type="EMBL" id="ML208264">
    <property type="protein sequence ID" value="TFK75169.1"/>
    <property type="molecule type" value="Genomic_DNA"/>
</dbReference>
<dbReference type="Proteomes" id="UP000308600">
    <property type="component" value="Unassembled WGS sequence"/>
</dbReference>
<evidence type="ECO:0000313" key="2">
    <source>
        <dbReference type="Proteomes" id="UP000308600"/>
    </source>
</evidence>
<accession>A0ACD3BBS4</accession>
<keyword evidence="2" id="KW-1185">Reference proteome</keyword>